<dbReference type="SUPFAM" id="SSF54427">
    <property type="entry name" value="NTF2-like"/>
    <property type="match status" value="1"/>
</dbReference>
<dbReference type="Pfam" id="PF13577">
    <property type="entry name" value="SnoaL_4"/>
    <property type="match status" value="1"/>
</dbReference>
<accession>A0ABW6GEM9</accession>
<dbReference type="Gene3D" id="3.10.450.50">
    <property type="match status" value="1"/>
</dbReference>
<dbReference type="InterPro" id="IPR032710">
    <property type="entry name" value="NTF2-like_dom_sf"/>
</dbReference>
<proteinExistence type="predicted"/>
<gene>
    <name evidence="2" type="ORF">ACFW6T_04150</name>
</gene>
<sequence>MPTHSGPDGPADRAAVSELLDRYLADFDSLPERPGDDDRYRSLFTEDLVLTFPVGGHRGLPGLDAFQRAAKARWGRTQHLSSNHVVELDRDTALLTAQLLVTHVHRAAAPPLPHFTAGSRVRARAVRTEQGWRLGELSVELIWTAGQPPR</sequence>
<feature type="domain" description="SnoaL-like" evidence="1">
    <location>
        <begin position="11"/>
        <end position="136"/>
    </location>
</feature>
<keyword evidence="3" id="KW-1185">Reference proteome</keyword>
<dbReference type="EMBL" id="JBHYPX010000004">
    <property type="protein sequence ID" value="MFE1351162.1"/>
    <property type="molecule type" value="Genomic_DNA"/>
</dbReference>
<protein>
    <submittedName>
        <fullName evidence="2">Nuclear transport factor 2 family protein</fullName>
    </submittedName>
</protein>
<organism evidence="2 3">
    <name type="scientific">Kitasatospora phosalacinea</name>
    <dbReference type="NCBI Taxonomy" id="2065"/>
    <lineage>
        <taxon>Bacteria</taxon>
        <taxon>Bacillati</taxon>
        <taxon>Actinomycetota</taxon>
        <taxon>Actinomycetes</taxon>
        <taxon>Kitasatosporales</taxon>
        <taxon>Streptomycetaceae</taxon>
        <taxon>Kitasatospora</taxon>
    </lineage>
</organism>
<dbReference type="InterPro" id="IPR037401">
    <property type="entry name" value="SnoaL-like"/>
</dbReference>
<evidence type="ECO:0000313" key="3">
    <source>
        <dbReference type="Proteomes" id="UP001599542"/>
    </source>
</evidence>
<evidence type="ECO:0000313" key="2">
    <source>
        <dbReference type="EMBL" id="MFE1351162.1"/>
    </source>
</evidence>
<dbReference type="Proteomes" id="UP001599542">
    <property type="component" value="Unassembled WGS sequence"/>
</dbReference>
<reference evidence="2 3" key="1">
    <citation type="submission" date="2024-09" db="EMBL/GenBank/DDBJ databases">
        <title>The Natural Products Discovery Center: Release of the First 8490 Sequenced Strains for Exploring Actinobacteria Biosynthetic Diversity.</title>
        <authorList>
            <person name="Kalkreuter E."/>
            <person name="Kautsar S.A."/>
            <person name="Yang D."/>
            <person name="Bader C.D."/>
            <person name="Teijaro C.N."/>
            <person name="Fluegel L."/>
            <person name="Davis C.M."/>
            <person name="Simpson J.R."/>
            <person name="Lauterbach L."/>
            <person name="Steele A.D."/>
            <person name="Gui C."/>
            <person name="Meng S."/>
            <person name="Li G."/>
            <person name="Viehrig K."/>
            <person name="Ye F."/>
            <person name="Su P."/>
            <person name="Kiefer A.F."/>
            <person name="Nichols A."/>
            <person name="Cepeda A.J."/>
            <person name="Yan W."/>
            <person name="Fan B."/>
            <person name="Jiang Y."/>
            <person name="Adhikari A."/>
            <person name="Zheng C.-J."/>
            <person name="Schuster L."/>
            <person name="Cowan T.M."/>
            <person name="Smanski M.J."/>
            <person name="Chevrette M.G."/>
            <person name="De Carvalho L.P.S."/>
            <person name="Shen B."/>
        </authorList>
    </citation>
    <scope>NUCLEOTIDE SEQUENCE [LARGE SCALE GENOMIC DNA]</scope>
    <source>
        <strain evidence="2 3">NPDC058753</strain>
    </source>
</reference>
<comment type="caution">
    <text evidence="2">The sequence shown here is derived from an EMBL/GenBank/DDBJ whole genome shotgun (WGS) entry which is preliminary data.</text>
</comment>
<evidence type="ECO:0000259" key="1">
    <source>
        <dbReference type="Pfam" id="PF13577"/>
    </source>
</evidence>
<dbReference type="RefSeq" id="WP_380328479.1">
    <property type="nucleotide sequence ID" value="NZ_JBHYPW010000048.1"/>
</dbReference>
<name>A0ABW6GEM9_9ACTN</name>